<evidence type="ECO:0000313" key="2">
    <source>
        <dbReference type="EMBL" id="MBC5787362.1"/>
    </source>
</evidence>
<sequence length="265" mass="29397">MSTVLLRREIKAHWKLVLIFTIVLSIYGGMIISMFDPKLGESLKMMEQSMSQLFAAFGMSDAGTSLIEFIANYLYGFLFVVFPMIFSLILSSMVMVRYIDHGSMAYLLSTPTTRTKIAGTQAAVLLIGVFFLVGYVTVFCSICSGILFPKELDLPKFFLLNVGLLCLHIFLSGIAFFCSCVWNETRKAVGVSAGLCILFVLIQMVAQVGEKFEVLRYITPLTLFNVDGFTAGESIALWQAGILLIFGVLFYAAGIVSFRKRDLPL</sequence>
<dbReference type="EMBL" id="JACOQK010000001">
    <property type="protein sequence ID" value="MBC5787362.1"/>
    <property type="molecule type" value="Genomic_DNA"/>
</dbReference>
<dbReference type="PANTHER" id="PTHR37305">
    <property type="entry name" value="INTEGRAL MEMBRANE PROTEIN-RELATED"/>
    <property type="match status" value="1"/>
</dbReference>
<feature type="transmembrane region" description="Helical" evidence="1">
    <location>
        <begin position="189"/>
        <end position="206"/>
    </location>
</feature>
<evidence type="ECO:0000313" key="3">
    <source>
        <dbReference type="Proteomes" id="UP000649151"/>
    </source>
</evidence>
<keyword evidence="1" id="KW-1133">Transmembrane helix</keyword>
<accession>A0ABR7IRB9</accession>
<organism evidence="2 3">
    <name type="scientific">Clostridium facile</name>
    <dbReference type="NCBI Taxonomy" id="2763035"/>
    <lineage>
        <taxon>Bacteria</taxon>
        <taxon>Bacillati</taxon>
        <taxon>Bacillota</taxon>
        <taxon>Clostridia</taxon>
        <taxon>Eubacteriales</taxon>
        <taxon>Clostridiaceae</taxon>
        <taxon>Clostridium</taxon>
    </lineage>
</organism>
<proteinExistence type="predicted"/>
<protein>
    <submittedName>
        <fullName evidence="2">ABC transporter permease subunit</fullName>
    </submittedName>
</protein>
<dbReference type="PANTHER" id="PTHR37305:SF2">
    <property type="entry name" value="BACITRACIN TRANSPORT PERMEASE PROTEIN BCRB"/>
    <property type="match status" value="1"/>
</dbReference>
<feature type="transmembrane region" description="Helical" evidence="1">
    <location>
        <begin position="120"/>
        <end position="147"/>
    </location>
</feature>
<feature type="transmembrane region" description="Helical" evidence="1">
    <location>
        <begin position="77"/>
        <end position="99"/>
    </location>
</feature>
<keyword evidence="3" id="KW-1185">Reference proteome</keyword>
<feature type="transmembrane region" description="Helical" evidence="1">
    <location>
        <begin position="12"/>
        <end position="32"/>
    </location>
</feature>
<comment type="caution">
    <text evidence="2">The sequence shown here is derived from an EMBL/GenBank/DDBJ whole genome shotgun (WGS) entry which is preliminary data.</text>
</comment>
<reference evidence="2 3" key="1">
    <citation type="submission" date="2020-08" db="EMBL/GenBank/DDBJ databases">
        <title>Genome public.</title>
        <authorList>
            <person name="Liu C."/>
            <person name="Sun Q."/>
        </authorList>
    </citation>
    <scope>NUCLEOTIDE SEQUENCE [LARGE SCALE GENOMIC DNA]</scope>
    <source>
        <strain evidence="2 3">NSJ-27</strain>
    </source>
</reference>
<keyword evidence="1" id="KW-0472">Membrane</keyword>
<evidence type="ECO:0000256" key="1">
    <source>
        <dbReference type="SAM" id="Phobius"/>
    </source>
</evidence>
<keyword evidence="1" id="KW-0812">Transmembrane</keyword>
<dbReference type="Proteomes" id="UP000649151">
    <property type="component" value="Unassembled WGS sequence"/>
</dbReference>
<name>A0ABR7IRB9_9CLOT</name>
<feature type="transmembrane region" description="Helical" evidence="1">
    <location>
        <begin position="159"/>
        <end position="182"/>
    </location>
</feature>
<gene>
    <name evidence="2" type="ORF">H8Z77_04880</name>
</gene>
<dbReference type="Pfam" id="PF12679">
    <property type="entry name" value="ABC2_membrane_2"/>
    <property type="match status" value="1"/>
</dbReference>
<dbReference type="RefSeq" id="WP_069989061.1">
    <property type="nucleotide sequence ID" value="NZ_JACOQK010000001.1"/>
</dbReference>
<feature type="transmembrane region" description="Helical" evidence="1">
    <location>
        <begin position="235"/>
        <end position="258"/>
    </location>
</feature>